<feature type="signal peptide" evidence="1">
    <location>
        <begin position="1"/>
        <end position="27"/>
    </location>
</feature>
<dbReference type="AlphaFoldDB" id="A0AAV3Q207"/>
<reference evidence="3 4" key="1">
    <citation type="submission" date="2024-01" db="EMBL/GenBank/DDBJ databases">
        <title>The complete chloroplast genome sequence of Lithospermum erythrorhizon: insights into the phylogenetic relationship among Boraginaceae species and the maternal lineages of purple gromwells.</title>
        <authorList>
            <person name="Okada T."/>
            <person name="Watanabe K."/>
        </authorList>
    </citation>
    <scope>NUCLEOTIDE SEQUENCE [LARGE SCALE GENOMIC DNA]</scope>
</reference>
<dbReference type="Proteomes" id="UP001454036">
    <property type="component" value="Unassembled WGS sequence"/>
</dbReference>
<evidence type="ECO:0000259" key="2">
    <source>
        <dbReference type="Pfam" id="PF07727"/>
    </source>
</evidence>
<dbReference type="InterPro" id="IPR013103">
    <property type="entry name" value="RVT_2"/>
</dbReference>
<gene>
    <name evidence="3" type="ORF">LIER_14809</name>
</gene>
<keyword evidence="1" id="KW-0732">Signal</keyword>
<protein>
    <recommendedName>
        <fullName evidence="2">Reverse transcriptase Ty1/copia-type domain-containing protein</fullName>
    </recommendedName>
</protein>
<keyword evidence="4" id="KW-1185">Reference proteome</keyword>
<feature type="chain" id="PRO_5043483848" description="Reverse transcriptase Ty1/copia-type domain-containing protein" evidence="1">
    <location>
        <begin position="28"/>
        <end position="115"/>
    </location>
</feature>
<comment type="caution">
    <text evidence="3">The sequence shown here is derived from an EMBL/GenBank/DDBJ whole genome shotgun (WGS) entry which is preliminary data.</text>
</comment>
<accession>A0AAV3Q207</accession>
<feature type="domain" description="Reverse transcriptase Ty1/copia-type" evidence="2">
    <location>
        <begin position="29"/>
        <end position="105"/>
    </location>
</feature>
<name>A0AAV3Q207_LITER</name>
<sequence length="115" mass="13184">MLSFTVILRKKYLWSNLLVCCSGGVWANAEESLYLRKSLYKLKQSPRAWYGKFSEAIKRFGMLAYKSDESVLSKRSGVDIILLVVYVDDIVITWSDCIGIASLKSFSFKVKIWVL</sequence>
<evidence type="ECO:0000256" key="1">
    <source>
        <dbReference type="SAM" id="SignalP"/>
    </source>
</evidence>
<evidence type="ECO:0000313" key="4">
    <source>
        <dbReference type="Proteomes" id="UP001454036"/>
    </source>
</evidence>
<organism evidence="3 4">
    <name type="scientific">Lithospermum erythrorhizon</name>
    <name type="common">Purple gromwell</name>
    <name type="synonym">Lithospermum officinale var. erythrorhizon</name>
    <dbReference type="NCBI Taxonomy" id="34254"/>
    <lineage>
        <taxon>Eukaryota</taxon>
        <taxon>Viridiplantae</taxon>
        <taxon>Streptophyta</taxon>
        <taxon>Embryophyta</taxon>
        <taxon>Tracheophyta</taxon>
        <taxon>Spermatophyta</taxon>
        <taxon>Magnoliopsida</taxon>
        <taxon>eudicotyledons</taxon>
        <taxon>Gunneridae</taxon>
        <taxon>Pentapetalae</taxon>
        <taxon>asterids</taxon>
        <taxon>lamiids</taxon>
        <taxon>Boraginales</taxon>
        <taxon>Boraginaceae</taxon>
        <taxon>Boraginoideae</taxon>
        <taxon>Lithospermeae</taxon>
        <taxon>Lithospermum</taxon>
    </lineage>
</organism>
<dbReference type="Pfam" id="PF07727">
    <property type="entry name" value="RVT_2"/>
    <property type="match status" value="1"/>
</dbReference>
<dbReference type="EMBL" id="BAABME010003136">
    <property type="protein sequence ID" value="GAA0157568.1"/>
    <property type="molecule type" value="Genomic_DNA"/>
</dbReference>
<proteinExistence type="predicted"/>
<evidence type="ECO:0000313" key="3">
    <source>
        <dbReference type="EMBL" id="GAA0157568.1"/>
    </source>
</evidence>